<dbReference type="GO" id="GO:0019005">
    <property type="term" value="C:SCF ubiquitin ligase complex"/>
    <property type="evidence" value="ECO:0007669"/>
    <property type="project" value="TreeGrafter"/>
</dbReference>
<protein>
    <recommendedName>
        <fullName evidence="3">Disease resistance R13L4/SHOC-2-like LRR domain-containing protein</fullName>
    </recommendedName>
</protein>
<comment type="caution">
    <text evidence="4">The sequence shown here is derived from an EMBL/GenBank/DDBJ whole genome shotgun (WGS) entry which is preliminary data.</text>
</comment>
<dbReference type="SUPFAM" id="SSF52047">
    <property type="entry name" value="RNI-like"/>
    <property type="match status" value="1"/>
</dbReference>
<keyword evidence="5" id="KW-1185">Reference proteome</keyword>
<dbReference type="SMART" id="SM00367">
    <property type="entry name" value="LRR_CC"/>
    <property type="match status" value="9"/>
</dbReference>
<dbReference type="InterPro" id="IPR006553">
    <property type="entry name" value="Leu-rich_rpt_Cys-con_subtyp"/>
</dbReference>
<reference evidence="4" key="1">
    <citation type="submission" date="2020-12" db="EMBL/GenBank/DDBJ databases">
        <authorList>
            <person name="Iha C."/>
        </authorList>
    </citation>
    <scope>NUCLEOTIDE SEQUENCE</scope>
</reference>
<accession>A0A8S1IPJ3</accession>
<dbReference type="AlphaFoldDB" id="A0A8S1IPJ3"/>
<dbReference type="Gene3D" id="3.80.10.10">
    <property type="entry name" value="Ribonuclease Inhibitor"/>
    <property type="match status" value="3"/>
</dbReference>
<organism evidence="4 5">
    <name type="scientific">Ostreobium quekettii</name>
    <dbReference type="NCBI Taxonomy" id="121088"/>
    <lineage>
        <taxon>Eukaryota</taxon>
        <taxon>Viridiplantae</taxon>
        <taxon>Chlorophyta</taxon>
        <taxon>core chlorophytes</taxon>
        <taxon>Ulvophyceae</taxon>
        <taxon>TCBD clade</taxon>
        <taxon>Bryopsidales</taxon>
        <taxon>Ostreobineae</taxon>
        <taxon>Ostreobiaceae</taxon>
        <taxon>Ostreobium</taxon>
    </lineage>
</organism>
<dbReference type="InterPro" id="IPR055414">
    <property type="entry name" value="LRR_R13L4/SHOC2-like"/>
</dbReference>
<dbReference type="PANTHER" id="PTHR13318">
    <property type="entry name" value="PARTNER OF PAIRED, ISOFORM B-RELATED"/>
    <property type="match status" value="1"/>
</dbReference>
<proteinExistence type="predicted"/>
<gene>
    <name evidence="4" type="ORF">OSTQU699_LOCUS2043</name>
</gene>
<dbReference type="GO" id="GO:0005930">
    <property type="term" value="C:axoneme"/>
    <property type="evidence" value="ECO:0007669"/>
    <property type="project" value="UniProtKB-SubCell"/>
</dbReference>
<dbReference type="GO" id="GO:0031146">
    <property type="term" value="P:SCF-dependent proteasomal ubiquitin-dependent protein catabolic process"/>
    <property type="evidence" value="ECO:0007669"/>
    <property type="project" value="TreeGrafter"/>
</dbReference>
<evidence type="ECO:0000259" key="3">
    <source>
        <dbReference type="Pfam" id="PF23598"/>
    </source>
</evidence>
<dbReference type="OrthoDB" id="550575at2759"/>
<dbReference type="Proteomes" id="UP000708148">
    <property type="component" value="Unassembled WGS sequence"/>
</dbReference>
<sequence length="455" mass="49600">MKWLLIAVCGDCSRFALEQSSARRMDIDGPESGENVGQRWFIHSDWGHLPCRVLDRMKGAMDSITHGQATTVQRLRLVNRHWCKWVSEMVTSVTVFGDPSQSGMPSSWDLVVDAIANKFTRVCSLSCPEITDEGMSQVGRLTNLQQFNVLSCLRHVQCDHLQHLGMRMGGLEPKGVLARPIVRQVVHDGRITDSGLMHLGRLACLTRLDISGCSEVTDNGLMDVAHLSSLTHLDLSDCQKITDSGLRHVSRLTRLTYLDLLKLIRITSEGLEHVCELHALQDLGLACCSSVTSDGLKHVGKLTGLQRLGLYYGSDITGGGLEPITKLACLSHLDLGCCCLVSDQGLQQMGNLECLLRLDLAGCSLITDKGLEHLCQLTNLQHLNIMGCHSVTDKGAERIGKMPSLTHLCLAGCSITGSGLAHIEKLTKLAHLELPKGLDFAGQVETVAYVEGPAL</sequence>
<evidence type="ECO:0000256" key="1">
    <source>
        <dbReference type="ARBA" id="ARBA00004430"/>
    </source>
</evidence>
<evidence type="ECO:0000313" key="5">
    <source>
        <dbReference type="Proteomes" id="UP000708148"/>
    </source>
</evidence>
<dbReference type="InterPro" id="IPR032675">
    <property type="entry name" value="LRR_dom_sf"/>
</dbReference>
<comment type="subcellular location">
    <subcellularLocation>
        <location evidence="1">Cytoplasm</location>
        <location evidence="1">Cytoskeleton</location>
        <location evidence="1">Cilium axoneme</location>
    </subcellularLocation>
</comment>
<dbReference type="EMBL" id="CAJHUC010000525">
    <property type="protein sequence ID" value="CAD7696682.1"/>
    <property type="molecule type" value="Genomic_DNA"/>
</dbReference>
<dbReference type="PANTHER" id="PTHR13318:SF190">
    <property type="entry name" value="PARTNER OF PAIRED, ISOFORM B"/>
    <property type="match status" value="1"/>
</dbReference>
<feature type="domain" description="Disease resistance R13L4/SHOC-2-like LRR" evidence="3">
    <location>
        <begin position="222"/>
        <end position="434"/>
    </location>
</feature>
<dbReference type="Pfam" id="PF23598">
    <property type="entry name" value="LRR_14"/>
    <property type="match status" value="1"/>
</dbReference>
<name>A0A8S1IPJ3_9CHLO</name>
<evidence type="ECO:0000313" key="4">
    <source>
        <dbReference type="EMBL" id="CAD7696682.1"/>
    </source>
</evidence>
<evidence type="ECO:0000256" key="2">
    <source>
        <dbReference type="ARBA" id="ARBA00022737"/>
    </source>
</evidence>
<keyword evidence="2" id="KW-0677">Repeat</keyword>